<evidence type="ECO:0000259" key="2">
    <source>
        <dbReference type="Pfam" id="PF13462"/>
    </source>
</evidence>
<keyword evidence="1" id="KW-0732">Signal</keyword>
<organism evidence="3 4">
    <name type="scientific">Sphingomonas piscis</name>
    <dbReference type="NCBI Taxonomy" id="2714943"/>
    <lineage>
        <taxon>Bacteria</taxon>
        <taxon>Pseudomonadati</taxon>
        <taxon>Pseudomonadota</taxon>
        <taxon>Alphaproteobacteria</taxon>
        <taxon>Sphingomonadales</taxon>
        <taxon>Sphingomonadaceae</taxon>
        <taxon>Sphingomonas</taxon>
    </lineage>
</organism>
<accession>A0A6G7YNT8</accession>
<dbReference type="EMBL" id="CP049869">
    <property type="protein sequence ID" value="QIK78408.1"/>
    <property type="molecule type" value="Genomic_DNA"/>
</dbReference>
<dbReference type="Proteomes" id="UP000503222">
    <property type="component" value="Chromosome"/>
</dbReference>
<dbReference type="Gene3D" id="1.10.40.110">
    <property type="match status" value="1"/>
</dbReference>
<feature type="signal peptide" evidence="1">
    <location>
        <begin position="1"/>
        <end position="21"/>
    </location>
</feature>
<dbReference type="KEGG" id="spii:G7077_05295"/>
<dbReference type="Gene3D" id="3.40.30.10">
    <property type="entry name" value="Glutaredoxin"/>
    <property type="match status" value="1"/>
</dbReference>
<keyword evidence="4" id="KW-1185">Reference proteome</keyword>
<evidence type="ECO:0000313" key="3">
    <source>
        <dbReference type="EMBL" id="QIK78408.1"/>
    </source>
</evidence>
<dbReference type="SUPFAM" id="SSF52833">
    <property type="entry name" value="Thioredoxin-like"/>
    <property type="match status" value="1"/>
</dbReference>
<dbReference type="Pfam" id="PF13462">
    <property type="entry name" value="Thioredoxin_4"/>
    <property type="match status" value="1"/>
</dbReference>
<feature type="chain" id="PRO_5026187024" evidence="1">
    <location>
        <begin position="22"/>
        <end position="224"/>
    </location>
</feature>
<dbReference type="InterPro" id="IPR012336">
    <property type="entry name" value="Thioredoxin-like_fold"/>
</dbReference>
<sequence>MRLVRLFAFLLLALPLASANAAPKLWTRVVAATSEGGFRIGNPAAKVKLVEYGSLTCPHCRAFDEESWLPLSAFVRKGTVSFEYRNYILNGVDVAASLIARCNGAASFFPTARELYATQPQWLGKIRSMSEQDRAALLALPDQERSVRIAEAAGLVAIGQKHGVTPARARACLTNQAGMTRLDQLHDSGAADGVNGTPTFFINGKMISGKTWPEVAEAIKAAGG</sequence>
<feature type="domain" description="Thioredoxin-like fold" evidence="2">
    <location>
        <begin position="34"/>
        <end position="220"/>
    </location>
</feature>
<protein>
    <submittedName>
        <fullName evidence="3">Thioredoxin domain-containing protein</fullName>
    </submittedName>
</protein>
<dbReference type="RefSeq" id="WP_166410801.1">
    <property type="nucleotide sequence ID" value="NZ_CP049869.1"/>
</dbReference>
<dbReference type="AlphaFoldDB" id="A0A6G7YNT8"/>
<dbReference type="InterPro" id="IPR036249">
    <property type="entry name" value="Thioredoxin-like_sf"/>
</dbReference>
<name>A0A6G7YNT8_9SPHN</name>
<evidence type="ECO:0000256" key="1">
    <source>
        <dbReference type="SAM" id="SignalP"/>
    </source>
</evidence>
<evidence type="ECO:0000313" key="4">
    <source>
        <dbReference type="Proteomes" id="UP000503222"/>
    </source>
</evidence>
<reference evidence="3 4" key="1">
    <citation type="submission" date="2020-03" db="EMBL/GenBank/DDBJ databases">
        <title>Sphingomonas sp. nov., isolated from fish.</title>
        <authorList>
            <person name="Hyun D.-W."/>
            <person name="Bae J.-W."/>
        </authorList>
    </citation>
    <scope>NUCLEOTIDE SEQUENCE [LARGE SCALE GENOMIC DNA]</scope>
    <source>
        <strain evidence="3 4">HDW15B</strain>
    </source>
</reference>
<gene>
    <name evidence="3" type="ORF">G7077_05295</name>
</gene>
<proteinExistence type="predicted"/>